<keyword evidence="3" id="KW-1185">Reference proteome</keyword>
<proteinExistence type="predicted"/>
<evidence type="ECO:0000313" key="2">
    <source>
        <dbReference type="EMBL" id="MBB3022458.1"/>
    </source>
</evidence>
<dbReference type="AlphaFoldDB" id="A0A839QS14"/>
<evidence type="ECO:0000256" key="1">
    <source>
        <dbReference type="SAM" id="MobiDB-lite"/>
    </source>
</evidence>
<organism evidence="2 3">
    <name type="scientific">Helcobacillus massiliensis</name>
    <dbReference type="NCBI Taxonomy" id="521392"/>
    <lineage>
        <taxon>Bacteria</taxon>
        <taxon>Bacillati</taxon>
        <taxon>Actinomycetota</taxon>
        <taxon>Actinomycetes</taxon>
        <taxon>Micrococcales</taxon>
        <taxon>Dermabacteraceae</taxon>
        <taxon>Helcobacillus</taxon>
    </lineage>
</organism>
<reference evidence="2 3" key="1">
    <citation type="submission" date="2020-08" db="EMBL/GenBank/DDBJ databases">
        <title>Sequencing the genomes of 1000 actinobacteria strains.</title>
        <authorList>
            <person name="Klenk H.-P."/>
        </authorList>
    </citation>
    <scope>NUCLEOTIDE SEQUENCE [LARGE SCALE GENOMIC DNA]</scope>
    <source>
        <strain evidence="2 3">DSM 23040</strain>
    </source>
</reference>
<feature type="region of interest" description="Disordered" evidence="1">
    <location>
        <begin position="1"/>
        <end position="23"/>
    </location>
</feature>
<accession>A0A839QS14</accession>
<gene>
    <name evidence="2" type="ORF">FHX50_000706</name>
</gene>
<comment type="caution">
    <text evidence="2">The sequence shown here is derived from an EMBL/GenBank/DDBJ whole genome shotgun (WGS) entry which is preliminary data.</text>
</comment>
<feature type="region of interest" description="Disordered" evidence="1">
    <location>
        <begin position="103"/>
        <end position="130"/>
    </location>
</feature>
<name>A0A839QS14_9MICO</name>
<evidence type="ECO:0000313" key="3">
    <source>
        <dbReference type="Proteomes" id="UP000568050"/>
    </source>
</evidence>
<protein>
    <submittedName>
        <fullName evidence="2">Uncharacterized protein</fullName>
    </submittedName>
</protein>
<sequence length="147" mass="15672">MLALTGCSANDQPELQQNHAASAEQWQHDFERCLKEEGVENAGIPVNPDGSPIEGDEGEADLEAALQTCSDKVGPAPEAANPVTDEQLNEQLLTYAKCMREAGYDVPDPKPNGEGITVQQNGGPEADPADVQRCTEEAGLEIQGEQQ</sequence>
<dbReference type="Proteomes" id="UP000568050">
    <property type="component" value="Unassembled WGS sequence"/>
</dbReference>
<feature type="compositionally biased region" description="Polar residues" evidence="1">
    <location>
        <begin position="7"/>
        <end position="20"/>
    </location>
</feature>
<dbReference type="RefSeq" id="WP_183374520.1">
    <property type="nucleotide sequence ID" value="NZ_CBCSFZ010000032.1"/>
</dbReference>
<dbReference type="EMBL" id="JACHWP010000001">
    <property type="protein sequence ID" value="MBB3022458.1"/>
    <property type="molecule type" value="Genomic_DNA"/>
</dbReference>